<feature type="transmembrane region" description="Helical" evidence="6">
    <location>
        <begin position="81"/>
        <end position="103"/>
    </location>
</feature>
<evidence type="ECO:0000313" key="7">
    <source>
        <dbReference type="EMBL" id="KGX91930.1"/>
    </source>
</evidence>
<organism evidence="7 8">
    <name type="scientific">Pontibacillus halophilus JSM 076056 = DSM 19796</name>
    <dbReference type="NCBI Taxonomy" id="1385510"/>
    <lineage>
        <taxon>Bacteria</taxon>
        <taxon>Bacillati</taxon>
        <taxon>Bacillota</taxon>
        <taxon>Bacilli</taxon>
        <taxon>Bacillales</taxon>
        <taxon>Bacillaceae</taxon>
        <taxon>Pontibacillus</taxon>
    </lineage>
</organism>
<dbReference type="GO" id="GO:0055085">
    <property type="term" value="P:transmembrane transport"/>
    <property type="evidence" value="ECO:0007669"/>
    <property type="project" value="TreeGrafter"/>
</dbReference>
<proteinExistence type="inferred from homology"/>
<dbReference type="PANTHER" id="PTHR21716">
    <property type="entry name" value="TRANSMEMBRANE PROTEIN"/>
    <property type="match status" value="1"/>
</dbReference>
<keyword evidence="4 6" id="KW-1133">Transmembrane helix</keyword>
<dbReference type="Pfam" id="PF01594">
    <property type="entry name" value="AI-2E_transport"/>
    <property type="match status" value="1"/>
</dbReference>
<evidence type="ECO:0000256" key="6">
    <source>
        <dbReference type="SAM" id="Phobius"/>
    </source>
</evidence>
<keyword evidence="8" id="KW-1185">Reference proteome</keyword>
<keyword evidence="5 6" id="KW-0472">Membrane</keyword>
<feature type="transmembrane region" description="Helical" evidence="6">
    <location>
        <begin position="342"/>
        <end position="366"/>
    </location>
</feature>
<feature type="transmembrane region" description="Helical" evidence="6">
    <location>
        <begin position="12"/>
        <end position="35"/>
    </location>
</feature>
<keyword evidence="3 6" id="KW-0812">Transmembrane</keyword>
<comment type="subcellular location">
    <subcellularLocation>
        <location evidence="1">Membrane</location>
        <topology evidence="1">Multi-pass membrane protein</topology>
    </subcellularLocation>
</comment>
<evidence type="ECO:0000256" key="5">
    <source>
        <dbReference type="ARBA" id="ARBA00023136"/>
    </source>
</evidence>
<reference evidence="7 8" key="1">
    <citation type="submission" date="2013-08" db="EMBL/GenBank/DDBJ databases">
        <authorList>
            <person name="Huang J."/>
            <person name="Wang G."/>
        </authorList>
    </citation>
    <scope>NUCLEOTIDE SEQUENCE [LARGE SCALE GENOMIC DNA]</scope>
    <source>
        <strain evidence="7 8">JSM 076056</strain>
    </source>
</reference>
<comment type="similarity">
    <text evidence="2">Belongs to the autoinducer-2 exporter (AI-2E) (TC 2.A.86) family.</text>
</comment>
<feature type="transmembrane region" description="Helical" evidence="6">
    <location>
        <begin position="236"/>
        <end position="265"/>
    </location>
</feature>
<evidence type="ECO:0000256" key="1">
    <source>
        <dbReference type="ARBA" id="ARBA00004141"/>
    </source>
</evidence>
<dbReference type="eggNOG" id="COG0628">
    <property type="taxonomic scope" value="Bacteria"/>
</dbReference>
<gene>
    <name evidence="7" type="ORF">N781_02510</name>
</gene>
<dbReference type="GO" id="GO:0016020">
    <property type="term" value="C:membrane"/>
    <property type="evidence" value="ECO:0007669"/>
    <property type="project" value="UniProtKB-SubCell"/>
</dbReference>
<feature type="transmembrane region" description="Helical" evidence="6">
    <location>
        <begin position="277"/>
        <end position="305"/>
    </location>
</feature>
<feature type="transmembrane region" description="Helical" evidence="6">
    <location>
        <begin position="41"/>
        <end position="69"/>
    </location>
</feature>
<dbReference type="PANTHER" id="PTHR21716:SF69">
    <property type="entry name" value="TRANSPORT PROTEIN YUBA-RELATED"/>
    <property type="match status" value="1"/>
</dbReference>
<evidence type="ECO:0000256" key="2">
    <source>
        <dbReference type="ARBA" id="ARBA00009773"/>
    </source>
</evidence>
<name>A0A0A5GL87_9BACI</name>
<protein>
    <submittedName>
        <fullName evidence="7">Membrane protein</fullName>
    </submittedName>
</protein>
<comment type="caution">
    <text evidence="7">The sequence shown here is derived from an EMBL/GenBank/DDBJ whole genome shotgun (WGS) entry which is preliminary data.</text>
</comment>
<dbReference type="STRING" id="1385510.GCA_000425205_00634"/>
<dbReference type="EMBL" id="AVPE01000008">
    <property type="protein sequence ID" value="KGX91930.1"/>
    <property type="molecule type" value="Genomic_DNA"/>
</dbReference>
<dbReference type="AlphaFoldDB" id="A0A0A5GL87"/>
<evidence type="ECO:0000313" key="8">
    <source>
        <dbReference type="Proteomes" id="UP000030528"/>
    </source>
</evidence>
<sequence length="384" mass="43222">MNRWDESSPIRFLGGKVLLYILGVILFIGVNILVYTRISYLFTPLVVFIETVALPVILAVVAYYLLIPLISLLEKFGMRRIYSILLILSLVAGLITLLIFLLLPFLEKQFLSLAEELPQYVIQLVENVDAWFKNSIFSNYYNNMFQDVEGILSQLPNTMSTYASNTLDGITTFITTITDVIIAIVTLPFILFYLLKEGYKLPEMILRVFPPKVRPDLRHVFKGIDHQLSAYIQGQILVSVCIGIMMYIGFVIIGLDYALLLAAIASVTSVVPYLGPMIAITPALIIAIVTSPFMLVKLVIVWTIVQLLEGKFISPQIMGKSLHIHPVTIIFVLLTAGHLFGLLGIIVAIPGYAILKVVVGHLFVLFKRRYNRYALEDNQYEQSE</sequence>
<accession>A0A0A5GL87</accession>
<evidence type="ECO:0000256" key="4">
    <source>
        <dbReference type="ARBA" id="ARBA00022989"/>
    </source>
</evidence>
<feature type="transmembrane region" description="Helical" evidence="6">
    <location>
        <begin position="170"/>
        <end position="195"/>
    </location>
</feature>
<dbReference type="Proteomes" id="UP000030528">
    <property type="component" value="Unassembled WGS sequence"/>
</dbReference>
<dbReference type="InterPro" id="IPR002549">
    <property type="entry name" value="AI-2E-like"/>
</dbReference>
<feature type="transmembrane region" description="Helical" evidence="6">
    <location>
        <begin position="317"/>
        <end position="336"/>
    </location>
</feature>
<dbReference type="OrthoDB" id="9793390at2"/>
<evidence type="ECO:0000256" key="3">
    <source>
        <dbReference type="ARBA" id="ARBA00022692"/>
    </source>
</evidence>